<dbReference type="Proteomes" id="UP000245506">
    <property type="component" value="Unassembled WGS sequence"/>
</dbReference>
<comment type="caution">
    <text evidence="3">The sequence shown here is derived from an EMBL/GenBank/DDBJ whole genome shotgun (WGS) entry which is preliminary data.</text>
</comment>
<dbReference type="RefSeq" id="WP_109822459.1">
    <property type="nucleotide sequence ID" value="NZ_QGKL01000016.1"/>
</dbReference>
<dbReference type="InterPro" id="IPR027417">
    <property type="entry name" value="P-loop_NTPase"/>
</dbReference>
<dbReference type="OrthoDB" id="9771844at2"/>
<feature type="domain" description="DUF4143" evidence="2">
    <location>
        <begin position="215"/>
        <end position="366"/>
    </location>
</feature>
<dbReference type="InterPro" id="IPR025420">
    <property type="entry name" value="DUF4143"/>
</dbReference>
<name>A0A317CKI3_9GAMM</name>
<dbReference type="PANTHER" id="PTHR43566">
    <property type="entry name" value="CONSERVED PROTEIN"/>
    <property type="match status" value="1"/>
</dbReference>
<gene>
    <name evidence="3" type="ORF">DKT75_05670</name>
</gene>
<dbReference type="AlphaFoldDB" id="A0A317CKI3"/>
<evidence type="ECO:0000259" key="1">
    <source>
        <dbReference type="Pfam" id="PF13173"/>
    </source>
</evidence>
<evidence type="ECO:0000313" key="4">
    <source>
        <dbReference type="Proteomes" id="UP000245506"/>
    </source>
</evidence>
<dbReference type="SUPFAM" id="SSF52540">
    <property type="entry name" value="P-loop containing nucleoside triphosphate hydrolases"/>
    <property type="match status" value="1"/>
</dbReference>
<dbReference type="PANTHER" id="PTHR43566:SF2">
    <property type="entry name" value="DUF4143 DOMAIN-CONTAINING PROTEIN"/>
    <property type="match status" value="1"/>
</dbReference>
<dbReference type="Pfam" id="PF13635">
    <property type="entry name" value="DUF4143"/>
    <property type="match status" value="1"/>
</dbReference>
<evidence type="ECO:0000313" key="3">
    <source>
        <dbReference type="EMBL" id="PWQ97953.1"/>
    </source>
</evidence>
<feature type="domain" description="AAA" evidence="1">
    <location>
        <begin position="17"/>
        <end position="140"/>
    </location>
</feature>
<dbReference type="InterPro" id="IPR041682">
    <property type="entry name" value="AAA_14"/>
</dbReference>
<dbReference type="EMBL" id="QGKL01000016">
    <property type="protein sequence ID" value="PWQ97953.1"/>
    <property type="molecule type" value="Genomic_DNA"/>
</dbReference>
<organism evidence="3 4">
    <name type="scientific">Leucothrix arctica</name>
    <dbReference type="NCBI Taxonomy" id="1481894"/>
    <lineage>
        <taxon>Bacteria</taxon>
        <taxon>Pseudomonadati</taxon>
        <taxon>Pseudomonadota</taxon>
        <taxon>Gammaproteobacteria</taxon>
        <taxon>Thiotrichales</taxon>
        <taxon>Thiotrichaceae</taxon>
        <taxon>Leucothrix</taxon>
    </lineage>
</organism>
<accession>A0A317CKI3</accession>
<dbReference type="Pfam" id="PF13173">
    <property type="entry name" value="AAA_14"/>
    <property type="match status" value="1"/>
</dbReference>
<evidence type="ECO:0000259" key="2">
    <source>
        <dbReference type="Pfam" id="PF13635"/>
    </source>
</evidence>
<dbReference type="Gene3D" id="3.40.50.300">
    <property type="entry name" value="P-loop containing nucleotide triphosphate hydrolases"/>
    <property type="match status" value="1"/>
</dbReference>
<sequence>MYPRYTEGLLKELLQEFRILYLTGPRQAGKTTLARKMAGQRGMHYVSLDDHTMLSSAKSDPVGFIQSLLKREQSIVLDEFQYAPELVSAIKLASDQLSPSERGKFFLTGSADVFSSAKTQEALPGHMARVELYPLSVTELSGGQFNLIDFLQAEEFSVPENLPEMVREDFAQALISGGYPELQTKSARAKPIWLNSYLKGRLYKDFESIYEAKGDYHTKLESLIPYLAGLSGNLLKYASIANDLSQNDKVVKSYIEALEWMFIVKRLHPFVKNRAKRQTIGMPKLQMVDTGLACHLLGLTSPEQLLQSNFYGGLLESFVVMECFKHMGWSQQTMNIYHYRDKQKNEVDIVLEQADGRLNALEIKASATVSESDFKGIAKFADFVGPAFKSGFVLYTGASVLPFRMGERTFYALPLSVLWT</sequence>
<protein>
    <submittedName>
        <fullName evidence="3">AAA family ATPase</fullName>
    </submittedName>
</protein>
<proteinExistence type="predicted"/>
<reference evidence="3 4" key="1">
    <citation type="submission" date="2018-05" db="EMBL/GenBank/DDBJ databases">
        <title>Leucothrix arctica sp. nov., isolated from Arctic seawater.</title>
        <authorList>
            <person name="Choi A."/>
            <person name="Baek K."/>
        </authorList>
    </citation>
    <scope>NUCLEOTIDE SEQUENCE [LARGE SCALE GENOMIC DNA]</scope>
    <source>
        <strain evidence="3 4">IMCC9719</strain>
    </source>
</reference>
<keyword evidence="4" id="KW-1185">Reference proteome</keyword>